<dbReference type="EMBL" id="JACGCM010001289">
    <property type="protein sequence ID" value="KAF6156972.1"/>
    <property type="molecule type" value="Genomic_DNA"/>
</dbReference>
<dbReference type="Proteomes" id="UP000541444">
    <property type="component" value="Unassembled WGS sequence"/>
</dbReference>
<evidence type="ECO:0000313" key="1">
    <source>
        <dbReference type="EMBL" id="KAF6156972.1"/>
    </source>
</evidence>
<accession>A0A7J7MQD1</accession>
<dbReference type="AlphaFoldDB" id="A0A7J7MQD1"/>
<dbReference type="Gene3D" id="3.40.50.720">
    <property type="entry name" value="NAD(P)-binding Rossmann-like Domain"/>
    <property type="match status" value="1"/>
</dbReference>
<dbReference type="PANTHER" id="PTHR32487">
    <property type="entry name" value="3-OXO-DELTA(4,5)-STEROID 5-BETA-REDUCTASE"/>
    <property type="match status" value="1"/>
</dbReference>
<dbReference type="PANTHER" id="PTHR32487:SF13">
    <property type="entry name" value="LOW QUALITY PROTEIN: IRIDOID SYNTHASE-LIKE"/>
    <property type="match status" value="1"/>
</dbReference>
<reference evidence="1 2" key="1">
    <citation type="journal article" date="2020" name="IScience">
        <title>Genome Sequencing of the Endangered Kingdonia uniflora (Circaeasteraceae, Ranunculales) Reveals Potential Mechanisms of Evolutionary Specialization.</title>
        <authorList>
            <person name="Sun Y."/>
            <person name="Deng T."/>
            <person name="Zhang A."/>
            <person name="Moore M.J."/>
            <person name="Landis J.B."/>
            <person name="Lin N."/>
            <person name="Zhang H."/>
            <person name="Zhang X."/>
            <person name="Huang J."/>
            <person name="Zhang X."/>
            <person name="Sun H."/>
            <person name="Wang H."/>
        </authorList>
    </citation>
    <scope>NUCLEOTIDE SEQUENCE [LARGE SCALE GENOMIC DNA]</scope>
    <source>
        <strain evidence="1">TB1705</strain>
        <tissue evidence="1">Leaf</tissue>
    </source>
</reference>
<evidence type="ECO:0000313" key="2">
    <source>
        <dbReference type="Proteomes" id="UP000541444"/>
    </source>
</evidence>
<dbReference type="OrthoDB" id="1638874at2759"/>
<proteinExistence type="predicted"/>
<comment type="caution">
    <text evidence="1">The sequence shown here is derived from an EMBL/GenBank/DDBJ whole genome shotgun (WGS) entry which is preliminary data.</text>
</comment>
<name>A0A7J7MQD1_9MAGN</name>
<sequence>MVLCRVFHFEFVPFDEMEKFDFEVVMKSKGAVWDTIVKEHGLFKTKLSEITCFDLANVILKFDFQQICSMNKSRDFGFFGTRIHSRVLKHGCVNFGDEKMKKKDGYEKKMDVDLKVQMLVTMELNEF</sequence>
<protein>
    <submittedName>
        <fullName evidence="1">Uncharacterized protein</fullName>
    </submittedName>
</protein>
<keyword evidence="2" id="KW-1185">Reference proteome</keyword>
<organism evidence="1 2">
    <name type="scientific">Kingdonia uniflora</name>
    <dbReference type="NCBI Taxonomy" id="39325"/>
    <lineage>
        <taxon>Eukaryota</taxon>
        <taxon>Viridiplantae</taxon>
        <taxon>Streptophyta</taxon>
        <taxon>Embryophyta</taxon>
        <taxon>Tracheophyta</taxon>
        <taxon>Spermatophyta</taxon>
        <taxon>Magnoliopsida</taxon>
        <taxon>Ranunculales</taxon>
        <taxon>Circaeasteraceae</taxon>
        <taxon>Kingdonia</taxon>
    </lineage>
</organism>
<gene>
    <name evidence="1" type="ORF">GIB67_039733</name>
</gene>